<evidence type="ECO:0000313" key="4">
    <source>
        <dbReference type="Proteomes" id="UP001596978"/>
    </source>
</evidence>
<dbReference type="Gene3D" id="3.40.50.620">
    <property type="entry name" value="HUPs"/>
    <property type="match status" value="2"/>
</dbReference>
<feature type="domain" description="UspA" evidence="2">
    <location>
        <begin position="1"/>
        <end position="146"/>
    </location>
</feature>
<dbReference type="EMBL" id="JBHTJH010000017">
    <property type="protein sequence ID" value="MFD0863795.1"/>
    <property type="molecule type" value="Genomic_DNA"/>
</dbReference>
<accession>A0ABW3D148</accession>
<gene>
    <name evidence="3" type="ORF">ACFQ1M_16385</name>
</gene>
<evidence type="ECO:0000259" key="2">
    <source>
        <dbReference type="Pfam" id="PF00582"/>
    </source>
</evidence>
<evidence type="ECO:0000313" key="3">
    <source>
        <dbReference type="EMBL" id="MFD0863795.1"/>
    </source>
</evidence>
<dbReference type="InterPro" id="IPR006015">
    <property type="entry name" value="Universal_stress_UspA"/>
</dbReference>
<name>A0ABW3D148_9FLAO</name>
<evidence type="ECO:0000256" key="1">
    <source>
        <dbReference type="ARBA" id="ARBA00008791"/>
    </source>
</evidence>
<sequence>MKNILLLTDFSENSWNAIEFALSYFKKARCNFYVLHVVESDVMFGADTPYVHNTGILEKAISVEARKKMEALFKRIERLPYNAKHNFISLVDSNFFLNSIKEHIEEKNIDLIVMGTKGASGLKGFVIGSNTGDVITRVKCPSLIIPEDAQYTKLKEIAFATDYNLLYNANILDTLLELSVMNKAAIRVLHVAKRNEKLSSDQIENKELLQGYFKDHEHSFHTVTNNKLEAAIECFTESRDVDMIAMVAKNINFFQQIFFRPTVETISYHTRVPFLVLHE</sequence>
<dbReference type="PANTHER" id="PTHR46268:SF22">
    <property type="entry name" value="SENSOR PROTEIN KDPD-RELATED"/>
    <property type="match status" value="1"/>
</dbReference>
<dbReference type="Pfam" id="PF00582">
    <property type="entry name" value="Usp"/>
    <property type="match status" value="1"/>
</dbReference>
<reference evidence="4" key="1">
    <citation type="journal article" date="2019" name="Int. J. Syst. Evol. Microbiol.">
        <title>The Global Catalogue of Microorganisms (GCM) 10K type strain sequencing project: providing services to taxonomists for standard genome sequencing and annotation.</title>
        <authorList>
            <consortium name="The Broad Institute Genomics Platform"/>
            <consortium name="The Broad Institute Genome Sequencing Center for Infectious Disease"/>
            <person name="Wu L."/>
            <person name="Ma J."/>
        </authorList>
    </citation>
    <scope>NUCLEOTIDE SEQUENCE [LARGE SCALE GENOMIC DNA]</scope>
    <source>
        <strain evidence="4">CCUG 62952</strain>
    </source>
</reference>
<dbReference type="PANTHER" id="PTHR46268">
    <property type="entry name" value="STRESS RESPONSE PROTEIN NHAX"/>
    <property type="match status" value="1"/>
</dbReference>
<dbReference type="PRINTS" id="PR01438">
    <property type="entry name" value="UNVRSLSTRESS"/>
</dbReference>
<keyword evidence="4" id="KW-1185">Reference proteome</keyword>
<protein>
    <submittedName>
        <fullName evidence="3">Universal stress protein</fullName>
    </submittedName>
</protein>
<dbReference type="InterPro" id="IPR014729">
    <property type="entry name" value="Rossmann-like_a/b/a_fold"/>
</dbReference>
<comment type="similarity">
    <text evidence="1">Belongs to the universal stress protein A family.</text>
</comment>
<proteinExistence type="inferred from homology"/>
<dbReference type="RefSeq" id="WP_386410200.1">
    <property type="nucleotide sequence ID" value="NZ_JBHTJH010000017.1"/>
</dbReference>
<dbReference type="InterPro" id="IPR006016">
    <property type="entry name" value="UspA"/>
</dbReference>
<dbReference type="Proteomes" id="UP001596978">
    <property type="component" value="Unassembled WGS sequence"/>
</dbReference>
<organism evidence="3 4">
    <name type="scientific">Sungkyunkwania multivorans</name>
    <dbReference type="NCBI Taxonomy" id="1173618"/>
    <lineage>
        <taxon>Bacteria</taxon>
        <taxon>Pseudomonadati</taxon>
        <taxon>Bacteroidota</taxon>
        <taxon>Flavobacteriia</taxon>
        <taxon>Flavobacteriales</taxon>
        <taxon>Flavobacteriaceae</taxon>
        <taxon>Sungkyunkwania</taxon>
    </lineage>
</organism>
<dbReference type="CDD" id="cd00293">
    <property type="entry name" value="USP-like"/>
    <property type="match status" value="1"/>
</dbReference>
<comment type="caution">
    <text evidence="3">The sequence shown here is derived from an EMBL/GenBank/DDBJ whole genome shotgun (WGS) entry which is preliminary data.</text>
</comment>
<dbReference type="SUPFAM" id="SSF52402">
    <property type="entry name" value="Adenine nucleotide alpha hydrolases-like"/>
    <property type="match status" value="2"/>
</dbReference>